<dbReference type="AlphaFoldDB" id="A0AAE3FI31"/>
<reference evidence="1 2" key="1">
    <citation type="submission" date="2022-03" db="EMBL/GenBank/DDBJ databases">
        <title>Metagenome-assembled genomes from swine fecal metagenomes.</title>
        <authorList>
            <person name="Holman D.B."/>
            <person name="Kommadath A."/>
        </authorList>
    </citation>
    <scope>NUCLEOTIDE SEQUENCE [LARGE SCALE GENOMIC DNA]</scope>
    <source>
        <strain evidence="1">SUG147</strain>
    </source>
</reference>
<evidence type="ECO:0000313" key="2">
    <source>
        <dbReference type="Proteomes" id="UP001139365"/>
    </source>
</evidence>
<name>A0AAE3FI31_9BACT</name>
<accession>A0AAE3FI31</accession>
<dbReference type="Proteomes" id="UP001139365">
    <property type="component" value="Unassembled WGS sequence"/>
</dbReference>
<evidence type="ECO:0008006" key="3">
    <source>
        <dbReference type="Google" id="ProtNLM"/>
    </source>
</evidence>
<protein>
    <recommendedName>
        <fullName evidence="3">DUF1080 domain-containing protein</fullName>
    </recommendedName>
</protein>
<sequence length="208" mass="23559">MNELHLFGKKILIDKSPVLMSYHPDGNWRDFFTVMGGSWTQKDGWLIGTESGNKGGILFTRENYDVNVMMRFRGKTVLPAERDLNAVFCAHWDESTDYLGESYVCGLNGWYEHKSGIERNGISNLHASTTLYHYRPGEEVEMLCGAVNGHCFMVVDGVLVSELIDPQPLIGGHVGFSPYCTRLAVTDIEIRRIAWEPFAQEYEPEFAL</sequence>
<gene>
    <name evidence="1" type="ORF">MR241_01310</name>
</gene>
<dbReference type="Gene3D" id="2.60.120.560">
    <property type="entry name" value="Exo-inulinase, domain 1"/>
    <property type="match status" value="1"/>
</dbReference>
<comment type="caution">
    <text evidence="1">The sequence shown here is derived from an EMBL/GenBank/DDBJ whole genome shotgun (WGS) entry which is preliminary data.</text>
</comment>
<evidence type="ECO:0000313" key="1">
    <source>
        <dbReference type="EMBL" id="MCI5754913.1"/>
    </source>
</evidence>
<dbReference type="EMBL" id="JALEMU010000024">
    <property type="protein sequence ID" value="MCI5754913.1"/>
    <property type="molecule type" value="Genomic_DNA"/>
</dbReference>
<proteinExistence type="predicted"/>
<organism evidence="1 2">
    <name type="scientific">Candidatus Colimorpha enterica</name>
    <dbReference type="NCBI Taxonomy" id="3083063"/>
    <lineage>
        <taxon>Bacteria</taxon>
        <taxon>Pseudomonadati</taxon>
        <taxon>Bacteroidota</taxon>
        <taxon>Bacteroidia</taxon>
        <taxon>Bacteroidales</taxon>
        <taxon>Candidatus Colimorpha</taxon>
    </lineage>
</organism>